<gene>
    <name evidence="1" type="ORF">VIBC2010_17535</name>
</gene>
<dbReference type="AlphaFoldDB" id="E3BMN1"/>
<comment type="caution">
    <text evidence="1">The sequence shown here is derived from an EMBL/GenBank/DDBJ whole genome shotgun (WGS) entry which is preliminary data.</text>
</comment>
<reference evidence="1 2" key="1">
    <citation type="journal article" date="2012" name="Int. J. Syst. Evol. Microbiol.">
        <title>Vibrio caribbeanicus sp. nov., isolated from the marine sponge Scleritoderma cyanea.</title>
        <authorList>
            <person name="Hoffmann M."/>
            <person name="Monday S.R."/>
            <person name="Allard M.W."/>
            <person name="Strain E.A."/>
            <person name="Whittaker P."/>
            <person name="Naum M."/>
            <person name="McCarthy P.J."/>
            <person name="Lopez J.V."/>
            <person name="Fischer M."/>
            <person name="Brown E.W."/>
        </authorList>
    </citation>
    <scope>NUCLEOTIDE SEQUENCE [LARGE SCALE GENOMIC DNA]</scope>
    <source>
        <strain evidence="1 2">ATCC BAA-2122</strain>
    </source>
</reference>
<protein>
    <submittedName>
        <fullName evidence="1">Uncharacterized protein</fullName>
    </submittedName>
</protein>
<keyword evidence="2" id="KW-1185">Reference proteome</keyword>
<organism evidence="1 2">
    <name type="scientific">Vibrio caribbeanicus ATCC BAA-2122</name>
    <dbReference type="NCBI Taxonomy" id="796620"/>
    <lineage>
        <taxon>Bacteria</taxon>
        <taxon>Pseudomonadati</taxon>
        <taxon>Pseudomonadota</taxon>
        <taxon>Gammaproteobacteria</taxon>
        <taxon>Vibrionales</taxon>
        <taxon>Vibrionaceae</taxon>
        <taxon>Vibrio</taxon>
    </lineage>
</organism>
<name>E3BMN1_9VIBR</name>
<accession>E3BMN1</accession>
<sequence>MKNLMLMLVLIFICGDALSKERVFCKVKNKSRKITAIEGEIINIIVKRYQTENAKYDFHFDSISVLDNNSGLSANDLDINYLGVSKKKGDNLDYVQGDNWATLTKKVTVNLKEDIKSKLPSGVHYIDIKIIVECD</sequence>
<evidence type="ECO:0000313" key="1">
    <source>
        <dbReference type="EMBL" id="EFP95776.1"/>
    </source>
</evidence>
<dbReference type="STRING" id="796620.VIBC2010_17535"/>
<dbReference type="Proteomes" id="UP000002943">
    <property type="component" value="Unassembled WGS sequence"/>
</dbReference>
<evidence type="ECO:0000313" key="2">
    <source>
        <dbReference type="Proteomes" id="UP000002943"/>
    </source>
</evidence>
<proteinExistence type="predicted"/>
<dbReference type="RefSeq" id="WP_009602375.1">
    <property type="nucleotide sequence ID" value="NZ_AEIU01000088.1"/>
</dbReference>
<dbReference type="EMBL" id="AEIU01000088">
    <property type="protein sequence ID" value="EFP95776.1"/>
    <property type="molecule type" value="Genomic_DNA"/>
</dbReference>